<keyword evidence="8" id="KW-1185">Reference proteome</keyword>
<sequence>MKEAISARRVRELVGELPAGPAYSGLADRLTLLIGDRRIPLNVRLPSERALAAALGLSRTTVTRAYDTLRDNGYAHAAQGSGTFTAVPGGHERAHDRVLVAGGAGDDWIDLGCAADSAPAEVMAAYAAALADLPAYLGRHGYFPSGLPVLQEAIAAGYAARGLPTDPGQIVITPGALTAAGVVVRALARHPGRVLLESPTYPNASEMLRASGLQLHECPLDGNGWDIAGIADTLARVRPDFVYLIPDFQNPTGAVMPAAQRRQLAQALRSHGTRAIVDETHHALALDGQAMPPPFAVFDPEAVTLGSMSKTHWGGLRIGWIRAPRTLVGTLVQARMSLDLGVPVVEQLAAAHLLRLGPVPPRQIERLRTQRDALIGLVKTHLPSWRFNPPAGGLTLWCELPHRGAAALAAAVAASRVALTPGPVFSPGGGLDTFVRLPWTRPEAELRDAVERIAAAWHRLEADGQQTGVSRTRARAVF</sequence>
<dbReference type="InterPro" id="IPR036390">
    <property type="entry name" value="WH_DNA-bd_sf"/>
</dbReference>
<dbReference type="InterPro" id="IPR036388">
    <property type="entry name" value="WH-like_DNA-bd_sf"/>
</dbReference>
<dbReference type="InterPro" id="IPR015424">
    <property type="entry name" value="PyrdxlP-dep_Trfase"/>
</dbReference>
<dbReference type="InterPro" id="IPR051446">
    <property type="entry name" value="HTH_trans_reg/aminotransferase"/>
</dbReference>
<dbReference type="Gene3D" id="1.10.10.10">
    <property type="entry name" value="Winged helix-like DNA-binding domain superfamily/Winged helix DNA-binding domain"/>
    <property type="match status" value="1"/>
</dbReference>
<dbReference type="InterPro" id="IPR015421">
    <property type="entry name" value="PyrdxlP-dep_Trfase_major"/>
</dbReference>
<organism evidence="7 8">
    <name type="scientific">Castellaniella daejeonensis</name>
    <dbReference type="NCBI Taxonomy" id="659013"/>
    <lineage>
        <taxon>Bacteria</taxon>
        <taxon>Pseudomonadati</taxon>
        <taxon>Pseudomonadota</taxon>
        <taxon>Betaproteobacteria</taxon>
        <taxon>Burkholderiales</taxon>
        <taxon>Alcaligenaceae</taxon>
        <taxon>Castellaniella</taxon>
    </lineage>
</organism>
<dbReference type="GO" id="GO:0008483">
    <property type="term" value="F:transaminase activity"/>
    <property type="evidence" value="ECO:0007669"/>
    <property type="project" value="UniProtKB-KW"/>
</dbReference>
<evidence type="ECO:0000313" key="7">
    <source>
        <dbReference type="EMBL" id="GAA0235623.1"/>
    </source>
</evidence>
<dbReference type="CDD" id="cd00609">
    <property type="entry name" value="AAT_like"/>
    <property type="match status" value="1"/>
</dbReference>
<evidence type="ECO:0000256" key="1">
    <source>
        <dbReference type="ARBA" id="ARBA00005384"/>
    </source>
</evidence>
<dbReference type="EMBL" id="BAAAFN010000015">
    <property type="protein sequence ID" value="GAA0235623.1"/>
    <property type="molecule type" value="Genomic_DNA"/>
</dbReference>
<evidence type="ECO:0000256" key="3">
    <source>
        <dbReference type="ARBA" id="ARBA00023015"/>
    </source>
</evidence>
<dbReference type="InterPro" id="IPR004839">
    <property type="entry name" value="Aminotransferase_I/II_large"/>
</dbReference>
<name>A0ABP3DQE8_9BURK</name>
<evidence type="ECO:0000259" key="6">
    <source>
        <dbReference type="PROSITE" id="PS50949"/>
    </source>
</evidence>
<dbReference type="SUPFAM" id="SSF53383">
    <property type="entry name" value="PLP-dependent transferases"/>
    <property type="match status" value="1"/>
</dbReference>
<dbReference type="Pfam" id="PF00392">
    <property type="entry name" value="GntR"/>
    <property type="match status" value="1"/>
</dbReference>
<dbReference type="RefSeq" id="WP_343821670.1">
    <property type="nucleotide sequence ID" value="NZ_BAAAFN010000015.1"/>
</dbReference>
<dbReference type="Pfam" id="PF00155">
    <property type="entry name" value="Aminotran_1_2"/>
    <property type="match status" value="1"/>
</dbReference>
<evidence type="ECO:0000256" key="5">
    <source>
        <dbReference type="ARBA" id="ARBA00023163"/>
    </source>
</evidence>
<keyword evidence="7" id="KW-0032">Aminotransferase</keyword>
<keyword evidence="4" id="KW-0238">DNA-binding</keyword>
<keyword evidence="3" id="KW-0805">Transcription regulation</keyword>
<reference evidence="8" key="1">
    <citation type="journal article" date="2019" name="Int. J. Syst. Evol. Microbiol.">
        <title>The Global Catalogue of Microorganisms (GCM) 10K type strain sequencing project: providing services to taxonomists for standard genome sequencing and annotation.</title>
        <authorList>
            <consortium name="The Broad Institute Genomics Platform"/>
            <consortium name="The Broad Institute Genome Sequencing Center for Infectious Disease"/>
            <person name="Wu L."/>
            <person name="Ma J."/>
        </authorList>
    </citation>
    <scope>NUCLEOTIDE SEQUENCE [LARGE SCALE GENOMIC DNA]</scope>
    <source>
        <strain evidence="8">JCM 16240</strain>
    </source>
</reference>
<comment type="similarity">
    <text evidence="1">In the C-terminal section; belongs to the class-I pyridoxal-phosphate-dependent aminotransferase family.</text>
</comment>
<dbReference type="Gene3D" id="3.40.640.10">
    <property type="entry name" value="Type I PLP-dependent aspartate aminotransferase-like (Major domain)"/>
    <property type="match status" value="1"/>
</dbReference>
<keyword evidence="2" id="KW-0663">Pyridoxal phosphate</keyword>
<accession>A0ABP3DQE8</accession>
<dbReference type="SMART" id="SM00345">
    <property type="entry name" value="HTH_GNTR"/>
    <property type="match status" value="1"/>
</dbReference>
<dbReference type="SUPFAM" id="SSF46785">
    <property type="entry name" value="Winged helix' DNA-binding domain"/>
    <property type="match status" value="1"/>
</dbReference>
<feature type="domain" description="HTH gntR-type" evidence="6">
    <location>
        <begin position="20"/>
        <end position="88"/>
    </location>
</feature>
<evidence type="ECO:0000256" key="4">
    <source>
        <dbReference type="ARBA" id="ARBA00023125"/>
    </source>
</evidence>
<dbReference type="Proteomes" id="UP001501176">
    <property type="component" value="Unassembled WGS sequence"/>
</dbReference>
<dbReference type="PROSITE" id="PS50949">
    <property type="entry name" value="HTH_GNTR"/>
    <property type="match status" value="1"/>
</dbReference>
<dbReference type="PANTHER" id="PTHR46577:SF1">
    <property type="entry name" value="HTH-TYPE TRANSCRIPTIONAL REGULATORY PROTEIN GABR"/>
    <property type="match status" value="1"/>
</dbReference>
<keyword evidence="5" id="KW-0804">Transcription</keyword>
<dbReference type="CDD" id="cd07377">
    <property type="entry name" value="WHTH_GntR"/>
    <property type="match status" value="1"/>
</dbReference>
<dbReference type="PANTHER" id="PTHR46577">
    <property type="entry name" value="HTH-TYPE TRANSCRIPTIONAL REGULATORY PROTEIN GABR"/>
    <property type="match status" value="1"/>
</dbReference>
<evidence type="ECO:0000256" key="2">
    <source>
        <dbReference type="ARBA" id="ARBA00022898"/>
    </source>
</evidence>
<dbReference type="InterPro" id="IPR000524">
    <property type="entry name" value="Tscrpt_reg_HTH_GntR"/>
</dbReference>
<keyword evidence="7" id="KW-0808">Transferase</keyword>
<dbReference type="PRINTS" id="PR00035">
    <property type="entry name" value="HTHGNTR"/>
</dbReference>
<proteinExistence type="inferred from homology"/>
<protein>
    <submittedName>
        <fullName evidence="7">PLP-dependent aminotransferase family protein</fullName>
    </submittedName>
</protein>
<evidence type="ECO:0000313" key="8">
    <source>
        <dbReference type="Proteomes" id="UP001501176"/>
    </source>
</evidence>
<gene>
    <name evidence="7" type="ORF">GCM10009125_25720</name>
</gene>
<comment type="caution">
    <text evidence="7">The sequence shown here is derived from an EMBL/GenBank/DDBJ whole genome shotgun (WGS) entry which is preliminary data.</text>
</comment>